<dbReference type="EMBL" id="SRPO01000442">
    <property type="protein sequence ID" value="KAG5932560.1"/>
    <property type="molecule type" value="Genomic_DNA"/>
</dbReference>
<feature type="compositionally biased region" description="Basic residues" evidence="1">
    <location>
        <begin position="51"/>
        <end position="62"/>
    </location>
</feature>
<organism evidence="2 3">
    <name type="scientific">Claviceps pazoutovae</name>
    <dbReference type="NCBI Taxonomy" id="1649127"/>
    <lineage>
        <taxon>Eukaryota</taxon>
        <taxon>Fungi</taxon>
        <taxon>Dikarya</taxon>
        <taxon>Ascomycota</taxon>
        <taxon>Pezizomycotina</taxon>
        <taxon>Sordariomycetes</taxon>
        <taxon>Hypocreomycetidae</taxon>
        <taxon>Hypocreales</taxon>
        <taxon>Clavicipitaceae</taxon>
        <taxon>Claviceps</taxon>
    </lineage>
</organism>
<comment type="caution">
    <text evidence="2">The sequence shown here is derived from an EMBL/GenBank/DDBJ whole genome shotgun (WGS) entry which is preliminary data.</text>
</comment>
<gene>
    <name evidence="2" type="ORF">E4U60_005165</name>
</gene>
<accession>A0A9P7M7Y2</accession>
<sequence>MLKLDGAVNATPTASTATTSTGATSTAAASNGPAMDDMTNRFENWEDLGTSRRRRSGIRQML</sequence>
<protein>
    <submittedName>
        <fullName evidence="2">Uncharacterized protein</fullName>
    </submittedName>
</protein>
<evidence type="ECO:0000256" key="1">
    <source>
        <dbReference type="SAM" id="MobiDB-lite"/>
    </source>
</evidence>
<name>A0A9P7M7Y2_9HYPO</name>
<evidence type="ECO:0000313" key="3">
    <source>
        <dbReference type="Proteomes" id="UP000706124"/>
    </source>
</evidence>
<feature type="non-terminal residue" evidence="2">
    <location>
        <position position="62"/>
    </location>
</feature>
<proteinExistence type="predicted"/>
<reference evidence="2 3" key="1">
    <citation type="journal article" date="2020" name="bioRxiv">
        <title>Whole genome comparisons of ergot fungi reveals the divergence and evolution of species within the genus Claviceps are the result of varying mechanisms driving genome evolution and host range expansion.</title>
        <authorList>
            <person name="Wyka S.A."/>
            <person name="Mondo S.J."/>
            <person name="Liu M."/>
            <person name="Dettman J."/>
            <person name="Nalam V."/>
            <person name="Broders K.D."/>
        </authorList>
    </citation>
    <scope>NUCLEOTIDE SEQUENCE [LARGE SCALE GENOMIC DNA]</scope>
    <source>
        <strain evidence="2 3">CCC 1485</strain>
    </source>
</reference>
<evidence type="ECO:0000313" key="2">
    <source>
        <dbReference type="EMBL" id="KAG5932560.1"/>
    </source>
</evidence>
<keyword evidence="3" id="KW-1185">Reference proteome</keyword>
<dbReference type="AlphaFoldDB" id="A0A9P7M7Y2"/>
<dbReference type="Proteomes" id="UP000706124">
    <property type="component" value="Unassembled WGS sequence"/>
</dbReference>
<feature type="region of interest" description="Disordered" evidence="1">
    <location>
        <begin position="1"/>
        <end position="62"/>
    </location>
</feature>
<feature type="compositionally biased region" description="Low complexity" evidence="1">
    <location>
        <begin position="9"/>
        <end position="34"/>
    </location>
</feature>